<name>A0A2J6SXQ9_9HELO</name>
<proteinExistence type="predicted"/>
<keyword evidence="2" id="KW-0963">Cytoplasm</keyword>
<dbReference type="SUPFAM" id="SSF46934">
    <property type="entry name" value="UBA-like"/>
    <property type="match status" value="1"/>
</dbReference>
<dbReference type="RefSeq" id="XP_024732460.1">
    <property type="nucleotide sequence ID" value="XM_024877205.1"/>
</dbReference>
<gene>
    <name evidence="6" type="ORF">K444DRAFT_568587</name>
</gene>
<dbReference type="GO" id="GO:0031397">
    <property type="term" value="P:negative regulation of protein ubiquitination"/>
    <property type="evidence" value="ECO:0007669"/>
    <property type="project" value="TreeGrafter"/>
</dbReference>
<keyword evidence="3" id="KW-0175">Coiled coil</keyword>
<feature type="compositionally biased region" description="Basic and acidic residues" evidence="4">
    <location>
        <begin position="193"/>
        <end position="213"/>
    </location>
</feature>
<dbReference type="PROSITE" id="PS00028">
    <property type="entry name" value="ZINC_FINGER_C2H2_1"/>
    <property type="match status" value="1"/>
</dbReference>
<dbReference type="GeneID" id="36585282"/>
<dbReference type="STRING" id="1095630.A0A2J6SXQ9"/>
<dbReference type="EMBL" id="KZ613855">
    <property type="protein sequence ID" value="PMD55556.1"/>
    <property type="molecule type" value="Genomic_DNA"/>
</dbReference>
<sequence length="316" mass="34641">MAGDLEVLIDMGFEKARADMAVKKTGGLQGALQWLEDNQDKPLDEIAGEENNDETNPSIEPAPLKEGEVARSMVCNECGKKFRSMAQAEFHASKTEHVDFSESTEEIAPLTEEEKKAKLEELRAKNAEKKAKQAILDKEEQRKNEKIRMKSTKEVQDIKEKLAQQEQIKAAAAKRQEKLNDIAAKKRIQEKIAADKETRRLKAEAQKAEREGRAPPLDPSLAAAQAAAPPSSGSAPKKEVTEARLRLQTAGGVVMKNFPVETTLFEVAQALEGDNGGVPVESFTMTYPKKTFSGSVDFGKTLKEAGLIPSAVLIVK</sequence>
<reference evidence="6 7" key="1">
    <citation type="submission" date="2016-04" db="EMBL/GenBank/DDBJ databases">
        <title>A degradative enzymes factory behind the ericoid mycorrhizal symbiosis.</title>
        <authorList>
            <consortium name="DOE Joint Genome Institute"/>
            <person name="Martino E."/>
            <person name="Morin E."/>
            <person name="Grelet G."/>
            <person name="Kuo A."/>
            <person name="Kohler A."/>
            <person name="Daghino S."/>
            <person name="Barry K."/>
            <person name="Choi C."/>
            <person name="Cichocki N."/>
            <person name="Clum A."/>
            <person name="Copeland A."/>
            <person name="Hainaut M."/>
            <person name="Haridas S."/>
            <person name="Labutti K."/>
            <person name="Lindquist E."/>
            <person name="Lipzen A."/>
            <person name="Khouja H.-R."/>
            <person name="Murat C."/>
            <person name="Ohm R."/>
            <person name="Olson A."/>
            <person name="Spatafora J."/>
            <person name="Veneault-Fourrey C."/>
            <person name="Henrissat B."/>
            <person name="Grigoriev I."/>
            <person name="Martin F."/>
            <person name="Perotto S."/>
        </authorList>
    </citation>
    <scope>NUCLEOTIDE SEQUENCE [LARGE SCALE GENOMIC DNA]</scope>
    <source>
        <strain evidence="6 7">E</strain>
    </source>
</reference>
<dbReference type="GO" id="GO:0005634">
    <property type="term" value="C:nucleus"/>
    <property type="evidence" value="ECO:0007669"/>
    <property type="project" value="TreeGrafter"/>
</dbReference>
<dbReference type="OrthoDB" id="10254930at2759"/>
<feature type="compositionally biased region" description="Low complexity" evidence="4">
    <location>
        <begin position="219"/>
        <end position="235"/>
    </location>
</feature>
<comment type="subcellular location">
    <subcellularLocation>
        <location evidence="1">Cytoplasm</location>
    </subcellularLocation>
</comment>
<dbReference type="Pfam" id="PF22562">
    <property type="entry name" value="UBA_7"/>
    <property type="match status" value="1"/>
</dbReference>
<evidence type="ECO:0000256" key="2">
    <source>
        <dbReference type="ARBA" id="ARBA00022490"/>
    </source>
</evidence>
<evidence type="ECO:0000256" key="3">
    <source>
        <dbReference type="ARBA" id="ARBA00023054"/>
    </source>
</evidence>
<dbReference type="GO" id="GO:0005737">
    <property type="term" value="C:cytoplasm"/>
    <property type="evidence" value="ECO:0007669"/>
    <property type="project" value="UniProtKB-SubCell"/>
</dbReference>
<dbReference type="GO" id="GO:0036435">
    <property type="term" value="F:K48-linked polyubiquitin modification-dependent protein binding"/>
    <property type="evidence" value="ECO:0007669"/>
    <property type="project" value="TreeGrafter"/>
</dbReference>
<organism evidence="6 7">
    <name type="scientific">Hyaloscypha bicolor E</name>
    <dbReference type="NCBI Taxonomy" id="1095630"/>
    <lineage>
        <taxon>Eukaryota</taxon>
        <taxon>Fungi</taxon>
        <taxon>Dikarya</taxon>
        <taxon>Ascomycota</taxon>
        <taxon>Pezizomycotina</taxon>
        <taxon>Leotiomycetes</taxon>
        <taxon>Helotiales</taxon>
        <taxon>Hyaloscyphaceae</taxon>
        <taxon>Hyaloscypha</taxon>
        <taxon>Hyaloscypha bicolor</taxon>
    </lineage>
</organism>
<dbReference type="PANTHER" id="PTHR46340">
    <property type="entry name" value="UBX DOMAIN-CONTAINING PROTEIN 1"/>
    <property type="match status" value="1"/>
</dbReference>
<feature type="region of interest" description="Disordered" evidence="4">
    <location>
        <begin position="193"/>
        <end position="241"/>
    </location>
</feature>
<feature type="non-terminal residue" evidence="6">
    <location>
        <position position="316"/>
    </location>
</feature>
<dbReference type="Proteomes" id="UP000235371">
    <property type="component" value="Unassembled WGS sequence"/>
</dbReference>
<dbReference type="GO" id="GO:0032435">
    <property type="term" value="P:negative regulation of proteasomal ubiquitin-dependent protein catabolic process"/>
    <property type="evidence" value="ECO:0007669"/>
    <property type="project" value="TreeGrafter"/>
</dbReference>
<dbReference type="PROSITE" id="PS50033">
    <property type="entry name" value="UBX"/>
    <property type="match status" value="1"/>
</dbReference>
<dbReference type="SUPFAM" id="SSF54236">
    <property type="entry name" value="Ubiquitin-like"/>
    <property type="match status" value="1"/>
</dbReference>
<keyword evidence="7" id="KW-1185">Reference proteome</keyword>
<accession>A0A2J6SXQ9</accession>
<evidence type="ECO:0000313" key="7">
    <source>
        <dbReference type="Proteomes" id="UP000235371"/>
    </source>
</evidence>
<feature type="domain" description="UBX" evidence="5">
    <location>
        <begin position="236"/>
        <end position="315"/>
    </location>
</feature>
<evidence type="ECO:0000313" key="6">
    <source>
        <dbReference type="EMBL" id="PMD55556.1"/>
    </source>
</evidence>
<feature type="region of interest" description="Disordered" evidence="4">
    <location>
        <begin position="127"/>
        <end position="156"/>
    </location>
</feature>
<evidence type="ECO:0000256" key="1">
    <source>
        <dbReference type="ARBA" id="ARBA00004496"/>
    </source>
</evidence>
<dbReference type="InterPro" id="IPR001012">
    <property type="entry name" value="UBX_dom"/>
</dbReference>
<dbReference type="GO" id="GO:1903094">
    <property type="term" value="P:negative regulation of protein K48-linked deubiquitination"/>
    <property type="evidence" value="ECO:0007669"/>
    <property type="project" value="TreeGrafter"/>
</dbReference>
<feature type="region of interest" description="Disordered" evidence="4">
    <location>
        <begin position="36"/>
        <end position="67"/>
    </location>
</feature>
<evidence type="ECO:0000256" key="4">
    <source>
        <dbReference type="SAM" id="MobiDB-lite"/>
    </source>
</evidence>
<dbReference type="InterPro" id="IPR029071">
    <property type="entry name" value="Ubiquitin-like_domsf"/>
</dbReference>
<dbReference type="Gene3D" id="3.10.20.90">
    <property type="entry name" value="Phosphatidylinositol 3-kinase Catalytic Subunit, Chain A, domain 1"/>
    <property type="match status" value="1"/>
</dbReference>
<dbReference type="InterPro" id="IPR009060">
    <property type="entry name" value="UBA-like_sf"/>
</dbReference>
<dbReference type="InParanoid" id="A0A2J6SXQ9"/>
<dbReference type="PANTHER" id="PTHR46340:SF1">
    <property type="entry name" value="UBX DOMAIN-CONTAINING PROTEIN 1"/>
    <property type="match status" value="1"/>
</dbReference>
<dbReference type="InterPro" id="IPR015940">
    <property type="entry name" value="UBA"/>
</dbReference>
<dbReference type="InterPro" id="IPR013087">
    <property type="entry name" value="Znf_C2H2_type"/>
</dbReference>
<dbReference type="Gene3D" id="1.10.8.10">
    <property type="entry name" value="DNA helicase RuvA subunit, C-terminal domain"/>
    <property type="match status" value="1"/>
</dbReference>
<dbReference type="AlphaFoldDB" id="A0A2J6SXQ9"/>
<protein>
    <recommendedName>
        <fullName evidence="5">UBX domain-containing protein</fullName>
    </recommendedName>
</protein>
<evidence type="ECO:0000259" key="5">
    <source>
        <dbReference type="PROSITE" id="PS50033"/>
    </source>
</evidence>